<dbReference type="RefSeq" id="WP_179918412.1">
    <property type="nucleotide sequence ID" value="NZ_CP058909.1"/>
</dbReference>
<dbReference type="EMBL" id="CP058909">
    <property type="protein sequence ID" value="QLH83363.1"/>
    <property type="molecule type" value="Genomic_DNA"/>
</dbReference>
<feature type="region of interest" description="Disordered" evidence="1">
    <location>
        <begin position="1"/>
        <end position="30"/>
    </location>
</feature>
<proteinExistence type="predicted"/>
<reference evidence="2 3" key="1">
    <citation type="submission" date="2020-07" db="EMBL/GenBank/DDBJ databases">
        <title>Halosimplex litoreum sp. nov. and Halosimplex rubrum sp. nov., isolated from different salt environments.</title>
        <authorList>
            <person name="Cui H."/>
        </authorList>
    </citation>
    <scope>NUCLEOTIDE SEQUENCE [LARGE SCALE GENOMIC DNA]</scope>
    <source>
        <strain evidence="2 3">R2</strain>
    </source>
</reference>
<evidence type="ECO:0000256" key="1">
    <source>
        <dbReference type="SAM" id="MobiDB-lite"/>
    </source>
</evidence>
<dbReference type="OrthoDB" id="236311at2157"/>
<feature type="compositionally biased region" description="Basic and acidic residues" evidence="1">
    <location>
        <begin position="14"/>
        <end position="30"/>
    </location>
</feature>
<evidence type="ECO:0000313" key="2">
    <source>
        <dbReference type="EMBL" id="QLH83363.1"/>
    </source>
</evidence>
<dbReference type="KEGG" id="hpel:HZS54_17755"/>
<dbReference type="Proteomes" id="UP000509346">
    <property type="component" value="Chromosome"/>
</dbReference>
<organism evidence="2 3">
    <name type="scientific">Halosimplex pelagicum</name>
    <dbReference type="NCBI Taxonomy" id="869886"/>
    <lineage>
        <taxon>Archaea</taxon>
        <taxon>Methanobacteriati</taxon>
        <taxon>Methanobacteriota</taxon>
        <taxon>Stenosarchaea group</taxon>
        <taxon>Halobacteria</taxon>
        <taxon>Halobacteriales</taxon>
        <taxon>Haloarculaceae</taxon>
        <taxon>Halosimplex</taxon>
    </lineage>
</organism>
<sequence>MSSSGSRLPGDSEANDRHRSEERAEARLSGDLADRLSDYVDAHGEAKAEVVRNALDEFLPASERSQYVLPSDPELADAYLALAGDESRKVTVEVAEDIFSRESHPNTPKELIRSEVLDPLAETGLITVQYGKVGVHPLTERGEILEDSDGE</sequence>
<name>A0A7D5P8H8_9EURY</name>
<dbReference type="AlphaFoldDB" id="A0A7D5P8H8"/>
<dbReference type="GeneID" id="56084474"/>
<evidence type="ECO:0000313" key="3">
    <source>
        <dbReference type="Proteomes" id="UP000509346"/>
    </source>
</evidence>
<keyword evidence="3" id="KW-1185">Reference proteome</keyword>
<gene>
    <name evidence="2" type="ORF">HZS54_17755</name>
</gene>
<protein>
    <submittedName>
        <fullName evidence="2">Uncharacterized protein</fullName>
    </submittedName>
</protein>
<accession>A0A7D5P8H8</accession>